<protein>
    <submittedName>
        <fullName evidence="1">Uncharacterized protein</fullName>
    </submittedName>
</protein>
<dbReference type="EMBL" id="CADEAL010001377">
    <property type="protein sequence ID" value="CAB1431824.1"/>
    <property type="molecule type" value="Genomic_DNA"/>
</dbReference>
<comment type="caution">
    <text evidence="1">The sequence shown here is derived from an EMBL/GenBank/DDBJ whole genome shotgun (WGS) entry which is preliminary data.</text>
</comment>
<organism evidence="1 2">
    <name type="scientific">Pleuronectes platessa</name>
    <name type="common">European plaice</name>
    <dbReference type="NCBI Taxonomy" id="8262"/>
    <lineage>
        <taxon>Eukaryota</taxon>
        <taxon>Metazoa</taxon>
        <taxon>Chordata</taxon>
        <taxon>Craniata</taxon>
        <taxon>Vertebrata</taxon>
        <taxon>Euteleostomi</taxon>
        <taxon>Actinopterygii</taxon>
        <taxon>Neopterygii</taxon>
        <taxon>Teleostei</taxon>
        <taxon>Neoteleostei</taxon>
        <taxon>Acanthomorphata</taxon>
        <taxon>Carangaria</taxon>
        <taxon>Pleuronectiformes</taxon>
        <taxon>Pleuronectoidei</taxon>
        <taxon>Pleuronectidae</taxon>
        <taxon>Pleuronectes</taxon>
    </lineage>
</organism>
<reference evidence="1" key="1">
    <citation type="submission" date="2020-03" db="EMBL/GenBank/DDBJ databases">
        <authorList>
            <person name="Weist P."/>
        </authorList>
    </citation>
    <scope>NUCLEOTIDE SEQUENCE</scope>
</reference>
<dbReference type="Proteomes" id="UP001153269">
    <property type="component" value="Unassembled WGS sequence"/>
</dbReference>
<evidence type="ECO:0000313" key="1">
    <source>
        <dbReference type="EMBL" id="CAB1431824.1"/>
    </source>
</evidence>
<accession>A0A9N7YPI1</accession>
<dbReference type="AlphaFoldDB" id="A0A9N7YPI1"/>
<proteinExistence type="predicted"/>
<gene>
    <name evidence="1" type="ORF">PLEPLA_LOCUS19881</name>
</gene>
<sequence>MEEDRDVLAVVWANSSKVQIGIRDKDWTRAYHTWGDICLLFGASMPTLNECKEQQISNAAVTPCTSTQCSPGDSFLPKDTSTCGLEEPRINHPPPLEPQIPHFVILWGGHSGFSILPKDTSACRWVRLGIEPPAFRLEDDHSTPQPQP</sequence>
<evidence type="ECO:0000313" key="2">
    <source>
        <dbReference type="Proteomes" id="UP001153269"/>
    </source>
</evidence>
<name>A0A9N7YPI1_PLEPL</name>
<keyword evidence="2" id="KW-1185">Reference proteome</keyword>